<evidence type="ECO:0000313" key="8">
    <source>
        <dbReference type="Proteomes" id="UP000633278"/>
    </source>
</evidence>
<evidence type="ECO:0000256" key="3">
    <source>
        <dbReference type="ARBA" id="ARBA00022729"/>
    </source>
</evidence>
<comment type="caution">
    <text evidence="7">The sequence shown here is derived from an EMBL/GenBank/DDBJ whole genome shotgun (WGS) entry which is preliminary data.</text>
</comment>
<organism evidence="7 8">
    <name type="scientific">Polaribacter pacificus</name>
    <dbReference type="NCBI Taxonomy" id="1775173"/>
    <lineage>
        <taxon>Bacteria</taxon>
        <taxon>Pseudomonadati</taxon>
        <taxon>Bacteroidota</taxon>
        <taxon>Flavobacteriia</taxon>
        <taxon>Flavobacteriales</taxon>
        <taxon>Flavobacteriaceae</taxon>
    </lineage>
</organism>
<keyword evidence="2" id="KW-0812">Transmembrane</keyword>
<dbReference type="Gene3D" id="2.40.160.50">
    <property type="entry name" value="membrane protein fhac: a member of the omp85/tpsb transporter family"/>
    <property type="match status" value="1"/>
</dbReference>
<proteinExistence type="predicted"/>
<dbReference type="GO" id="GO:0019867">
    <property type="term" value="C:outer membrane"/>
    <property type="evidence" value="ECO:0007669"/>
    <property type="project" value="InterPro"/>
</dbReference>
<keyword evidence="8" id="KW-1185">Reference proteome</keyword>
<dbReference type="PROSITE" id="PS51257">
    <property type="entry name" value="PROKAR_LIPOPROTEIN"/>
    <property type="match status" value="1"/>
</dbReference>
<feature type="domain" description="Bacterial surface antigen (D15)" evidence="6">
    <location>
        <begin position="659"/>
        <end position="827"/>
    </location>
</feature>
<gene>
    <name evidence="7" type="ORF">GCM10011416_04060</name>
</gene>
<dbReference type="InterPro" id="IPR039910">
    <property type="entry name" value="D15-like"/>
</dbReference>
<keyword evidence="5" id="KW-0998">Cell outer membrane</keyword>
<evidence type="ECO:0000259" key="6">
    <source>
        <dbReference type="Pfam" id="PF01103"/>
    </source>
</evidence>
<reference evidence="7" key="1">
    <citation type="journal article" date="2014" name="Int. J. Syst. Evol. Microbiol.">
        <title>Complete genome sequence of Corynebacterium casei LMG S-19264T (=DSM 44701T), isolated from a smear-ripened cheese.</title>
        <authorList>
            <consortium name="US DOE Joint Genome Institute (JGI-PGF)"/>
            <person name="Walter F."/>
            <person name="Albersmeier A."/>
            <person name="Kalinowski J."/>
            <person name="Ruckert C."/>
        </authorList>
    </citation>
    <scope>NUCLEOTIDE SEQUENCE</scope>
    <source>
        <strain evidence="7">CGMCC 1.15763</strain>
    </source>
</reference>
<dbReference type="Proteomes" id="UP000633278">
    <property type="component" value="Unassembled WGS sequence"/>
</dbReference>
<comment type="subcellular location">
    <subcellularLocation>
        <location evidence="1">Membrane</location>
    </subcellularLocation>
</comment>
<dbReference type="InterPro" id="IPR000184">
    <property type="entry name" value="Bac_surfAg_D15"/>
</dbReference>
<name>A0A917HVB0_9FLAO</name>
<keyword evidence="4" id="KW-0472">Membrane</keyword>
<dbReference type="PANTHER" id="PTHR12815:SF47">
    <property type="entry name" value="TRANSLOCATION AND ASSEMBLY MODULE SUBUNIT TAMA"/>
    <property type="match status" value="1"/>
</dbReference>
<dbReference type="AlphaFoldDB" id="A0A917HVB0"/>
<keyword evidence="3" id="KW-0732">Signal</keyword>
<evidence type="ECO:0000256" key="4">
    <source>
        <dbReference type="ARBA" id="ARBA00023136"/>
    </source>
</evidence>
<evidence type="ECO:0000256" key="2">
    <source>
        <dbReference type="ARBA" id="ARBA00022692"/>
    </source>
</evidence>
<evidence type="ECO:0000256" key="5">
    <source>
        <dbReference type="ARBA" id="ARBA00023237"/>
    </source>
</evidence>
<reference evidence="7" key="2">
    <citation type="submission" date="2020-09" db="EMBL/GenBank/DDBJ databases">
        <authorList>
            <person name="Sun Q."/>
            <person name="Zhou Y."/>
        </authorList>
    </citation>
    <scope>NUCLEOTIDE SEQUENCE</scope>
    <source>
        <strain evidence="7">CGMCC 1.15763</strain>
    </source>
</reference>
<evidence type="ECO:0000313" key="7">
    <source>
        <dbReference type="EMBL" id="GGG90760.1"/>
    </source>
</evidence>
<accession>A0A917HVB0</accession>
<protein>
    <submittedName>
        <fullName evidence="7">Membrane protein</fullName>
    </submittedName>
</protein>
<dbReference type="RefSeq" id="WP_188597602.1">
    <property type="nucleotide sequence ID" value="NZ_BMJW01000001.1"/>
</dbReference>
<evidence type="ECO:0000256" key="1">
    <source>
        <dbReference type="ARBA" id="ARBA00004370"/>
    </source>
</evidence>
<sequence length="840" mass="95881">MKKVSFYLLFLYLLTACNSVKRVAEDEQLLRATKIFVDNKKNKNSELNDYVVQKPNSRTLGLPISIYFYNLGNPEYPQGAKKWGENHPKKYNFIKKVFSEKQSIGLAKSYINFNNWFLNSGEKPIIIDDEKTKRTVKTLSEYFKTKGYLKNTVSSKKDSIAPKKGIVSYYINKGEPLILDTISTQILSPVLDSIYKEAYGKDGKLTSHLKSGEQYNSENFIKETEQIVKLFRNAGVYHFTGNVENMVFNVQSKRPDHKTNMDLVISGTYQFENNVNQPIQRPFVINKVTKVNVYTDYTYTEKDEPYLDTISYNGIRFIAHKKVKYNPRFLSQSIFIKPFEKYTDTLTNLTRSHLKSLKNFKSVSIQYSEIGDTDDLEANIYLTPIEKFSIGADTELTHSNLRKLGVSAKFSIVNRNTFRGSELMKFSFLGSFFNTSTELENSAGFFNAWEIGADLSLEIPRFVAPFGLNKLVNKKMSPKTFFSVGTGIQKNIGLDKQNFTGTINYNWNFNSKKNISVELFNIQYIRNLNVSEYFNIYTSEFSKLKPLAATYYNDPNYNLQQADAVNFMNSASSDSAFESSNPEAYKESANTFNRYNIITSNFFIPTIAYTFTYNSQTNYKDNNFSFFKIRVANSGNFFSLLANGTNSDGAKTISDTPIAQYFKTDIEYKQFWDVTRNSVLGFRSFLGLIIPYENSDIPFTKSYFAGGSNDIRAWRTYDLGPGSSTPGLEYNVGSLKFLTSIEYRFDLIGSLKGALFIDAGNIWDITNSEFVDSKAAFNSISSLKQIAVGSGFGARYDFSFLVLRLDVGLKTHEPYLNGNKWFQNFNFGNAVYNIGINYPF</sequence>
<dbReference type="Pfam" id="PF01103">
    <property type="entry name" value="Omp85"/>
    <property type="match status" value="1"/>
</dbReference>
<dbReference type="EMBL" id="BMJW01000001">
    <property type="protein sequence ID" value="GGG90760.1"/>
    <property type="molecule type" value="Genomic_DNA"/>
</dbReference>
<dbReference type="PANTHER" id="PTHR12815">
    <property type="entry name" value="SORTING AND ASSEMBLY MACHINERY SAMM50 PROTEIN FAMILY MEMBER"/>
    <property type="match status" value="1"/>
</dbReference>